<reference evidence="4" key="1">
    <citation type="journal article" date="2021" name="Proc. Natl. Acad. Sci. U.S.A.">
        <title>A Catalog of Tens of Thousands of Viruses from Human Metagenomes Reveals Hidden Associations with Chronic Diseases.</title>
        <authorList>
            <person name="Tisza M.J."/>
            <person name="Buck C.B."/>
        </authorList>
    </citation>
    <scope>NUCLEOTIDE SEQUENCE</scope>
    <source>
        <strain evidence="4">CtUF252</strain>
    </source>
</reference>
<keyword evidence="2" id="KW-0946">Virion</keyword>
<evidence type="ECO:0000259" key="3">
    <source>
        <dbReference type="Pfam" id="PF05065"/>
    </source>
</evidence>
<dbReference type="GO" id="GO:0044423">
    <property type="term" value="C:virion component"/>
    <property type="evidence" value="ECO:0007669"/>
    <property type="project" value="UniProtKB-KW"/>
</dbReference>
<dbReference type="EMBL" id="BK015173">
    <property type="protein sequence ID" value="DAD94068.1"/>
    <property type="molecule type" value="Genomic_DNA"/>
</dbReference>
<protein>
    <submittedName>
        <fullName evidence="4">Major capsid protein</fullName>
    </submittedName>
</protein>
<accession>A0A8S5NI68</accession>
<dbReference type="InterPro" id="IPR054612">
    <property type="entry name" value="Phage_capsid-like_C"/>
</dbReference>
<evidence type="ECO:0000256" key="1">
    <source>
        <dbReference type="ARBA" id="ARBA00004328"/>
    </source>
</evidence>
<evidence type="ECO:0000313" key="4">
    <source>
        <dbReference type="EMBL" id="DAD94068.1"/>
    </source>
</evidence>
<evidence type="ECO:0000256" key="2">
    <source>
        <dbReference type="ARBA" id="ARBA00022844"/>
    </source>
</evidence>
<sequence length="392" mass="42998">MKINETKMKQAREDALKILQETEDKSQAVIEAMDKIVSVQYEDLISEIQEQANKAESDANYAKTLGLRKLSKEEKDFYTALKDVKQAITANQIDILPTSIIDVTMEDVKKDSGILSDVNFTPADVKKWIVAEKSGTYAWGALTDSITGELSAEFETLNMDVNKLSVYLVIPKGISDLSLPFVDKYFTAILKEALNDGLEYGYLQGNGVKQPIGIYKQISAANSDKTQKDKTVNTTLTNFTPKGLAAAKKYLSRNGKRTFDKLVLICHPNDEADYVAPAIYDAEGRMISSYKNLVVKSSANNPEGKAALVIPKKYTMGLSNFGIKNYEEVKALDDADVVIGKGYANGRATDDNTAFVFDVTKLEEYVAPVKVIGTVETSVKGTVTTNTETPGA</sequence>
<organism evidence="4">
    <name type="scientific">Siphoviridae sp. ctUF252</name>
    <dbReference type="NCBI Taxonomy" id="2826350"/>
    <lineage>
        <taxon>Viruses</taxon>
        <taxon>Duplodnaviria</taxon>
        <taxon>Heunggongvirae</taxon>
        <taxon>Uroviricota</taxon>
        <taxon>Caudoviricetes</taxon>
    </lineage>
</organism>
<dbReference type="InterPro" id="IPR024455">
    <property type="entry name" value="Phage_capsid"/>
</dbReference>
<dbReference type="Pfam" id="PF05065">
    <property type="entry name" value="Phage_capsid"/>
    <property type="match status" value="1"/>
</dbReference>
<name>A0A8S5NI68_9CAUD</name>
<proteinExistence type="predicted"/>
<feature type="domain" description="Phage capsid-like C-terminal" evidence="3">
    <location>
        <begin position="96"/>
        <end position="230"/>
    </location>
</feature>
<dbReference type="NCBIfam" id="TIGR01554">
    <property type="entry name" value="major_cap_HK97"/>
    <property type="match status" value="1"/>
</dbReference>
<comment type="subcellular location">
    <subcellularLocation>
        <location evidence="1">Virion</location>
    </subcellularLocation>
</comment>